<dbReference type="PANTHER" id="PTHR45586:SF14">
    <property type="entry name" value="TETRATRICOPEPTIDE TPR_2 REPEAT PROTEIN"/>
    <property type="match status" value="1"/>
</dbReference>
<reference evidence="7" key="1">
    <citation type="submission" date="2018-02" db="EMBL/GenBank/DDBJ databases">
        <authorList>
            <person name="Moore K."/>
            <person name="Momper L."/>
        </authorList>
    </citation>
    <scope>NUCLEOTIDE SEQUENCE [LARGE SCALE GENOMIC DNA]</scope>
    <source>
        <strain evidence="7">ULC18</strain>
    </source>
</reference>
<keyword evidence="5" id="KW-0472">Membrane</keyword>
<sequence>MAVEFRGSFVTDKRNRWIINVVLILAVVAFVGFSLIPLIDAAFKGNQSQTAASPTPTQSASAVPKKEELEAQAKGYELVLQREPENPTALRGLLEAKLGLGDVKGAIAPLEKLAKLNPNETEYAVLLAQAKQQTNDPEGAAQTYRDILKTKPGDRNALQGLTNLLLQQKRPEAAVGLLQDTIKTAPQVNKIQAGSVDVVSVQVILGQVYASQKRFDEAIAVFDEATKGNKQDFRPVLGKALILKEQGKTDAAKPLFASAAELAPAQFKDQIKQLANASSPGASVPAPTATPGAAPSPTPSSAPARTP</sequence>
<keyword evidence="2 3" id="KW-0802">TPR repeat</keyword>
<dbReference type="InterPro" id="IPR019734">
    <property type="entry name" value="TPR_rpt"/>
</dbReference>
<organism evidence="6 7">
    <name type="scientific">Stenomitos frigidus ULC18</name>
    <dbReference type="NCBI Taxonomy" id="2107698"/>
    <lineage>
        <taxon>Bacteria</taxon>
        <taxon>Bacillati</taxon>
        <taxon>Cyanobacteriota</taxon>
        <taxon>Cyanophyceae</taxon>
        <taxon>Leptolyngbyales</taxon>
        <taxon>Leptolyngbyaceae</taxon>
        <taxon>Stenomitos</taxon>
    </lineage>
</organism>
<protein>
    <submittedName>
        <fullName evidence="6">Tfp pilus assembly protein PilF</fullName>
    </submittedName>
</protein>
<gene>
    <name evidence="6" type="ORF">C7B82_21165</name>
</gene>
<evidence type="ECO:0000256" key="3">
    <source>
        <dbReference type="PROSITE-ProRule" id="PRU00339"/>
    </source>
</evidence>
<comment type="caution">
    <text evidence="6">The sequence shown here is derived from an EMBL/GenBank/DDBJ whole genome shotgun (WGS) entry which is preliminary data.</text>
</comment>
<keyword evidence="7" id="KW-1185">Reference proteome</keyword>
<evidence type="ECO:0000256" key="5">
    <source>
        <dbReference type="SAM" id="Phobius"/>
    </source>
</evidence>
<evidence type="ECO:0000313" key="7">
    <source>
        <dbReference type="Proteomes" id="UP000239576"/>
    </source>
</evidence>
<feature type="compositionally biased region" description="Low complexity" evidence="4">
    <location>
        <begin position="275"/>
        <end position="293"/>
    </location>
</feature>
<evidence type="ECO:0000256" key="1">
    <source>
        <dbReference type="ARBA" id="ARBA00022737"/>
    </source>
</evidence>
<proteinExistence type="predicted"/>
<accession>A0A2T1DZU7</accession>
<feature type="transmembrane region" description="Helical" evidence="5">
    <location>
        <begin position="17"/>
        <end position="39"/>
    </location>
</feature>
<feature type="region of interest" description="Disordered" evidence="4">
    <location>
        <begin position="273"/>
        <end position="307"/>
    </location>
</feature>
<feature type="compositionally biased region" description="Pro residues" evidence="4">
    <location>
        <begin position="294"/>
        <end position="307"/>
    </location>
</feature>
<feature type="repeat" description="TPR" evidence="3">
    <location>
        <begin position="199"/>
        <end position="232"/>
    </location>
</feature>
<dbReference type="Proteomes" id="UP000239576">
    <property type="component" value="Unassembled WGS sequence"/>
</dbReference>
<dbReference type="EMBL" id="PVWK01000117">
    <property type="protein sequence ID" value="PSB26013.1"/>
    <property type="molecule type" value="Genomic_DNA"/>
</dbReference>
<evidence type="ECO:0000256" key="4">
    <source>
        <dbReference type="SAM" id="MobiDB-lite"/>
    </source>
</evidence>
<dbReference type="AlphaFoldDB" id="A0A2T1DZU7"/>
<dbReference type="InterPro" id="IPR011990">
    <property type="entry name" value="TPR-like_helical_dom_sf"/>
</dbReference>
<dbReference type="PANTHER" id="PTHR45586">
    <property type="entry name" value="TPR REPEAT-CONTAINING PROTEIN PA4667"/>
    <property type="match status" value="1"/>
</dbReference>
<reference evidence="6 7" key="2">
    <citation type="submission" date="2018-03" db="EMBL/GenBank/DDBJ databases">
        <title>The ancient ancestry and fast evolution of plastids.</title>
        <authorList>
            <person name="Moore K.R."/>
            <person name="Magnabosco C."/>
            <person name="Momper L."/>
            <person name="Gold D.A."/>
            <person name="Bosak T."/>
            <person name="Fournier G.P."/>
        </authorList>
    </citation>
    <scope>NUCLEOTIDE SEQUENCE [LARGE SCALE GENOMIC DNA]</scope>
    <source>
        <strain evidence="6 7">ULC18</strain>
    </source>
</reference>
<dbReference type="InterPro" id="IPR051012">
    <property type="entry name" value="CellSynth/LPSAsmb/PSIAsmb"/>
</dbReference>
<dbReference type="Gene3D" id="1.25.40.10">
    <property type="entry name" value="Tetratricopeptide repeat domain"/>
    <property type="match status" value="3"/>
</dbReference>
<dbReference type="Pfam" id="PF14559">
    <property type="entry name" value="TPR_19"/>
    <property type="match status" value="1"/>
</dbReference>
<evidence type="ECO:0000256" key="2">
    <source>
        <dbReference type="ARBA" id="ARBA00022803"/>
    </source>
</evidence>
<keyword evidence="5" id="KW-0812">Transmembrane</keyword>
<name>A0A2T1DZU7_9CYAN</name>
<dbReference type="OrthoDB" id="581415at2"/>
<dbReference type="PROSITE" id="PS50005">
    <property type="entry name" value="TPR"/>
    <property type="match status" value="1"/>
</dbReference>
<dbReference type="SMART" id="SM00028">
    <property type="entry name" value="TPR"/>
    <property type="match status" value="5"/>
</dbReference>
<keyword evidence="1" id="KW-0677">Repeat</keyword>
<evidence type="ECO:0000313" key="6">
    <source>
        <dbReference type="EMBL" id="PSB26013.1"/>
    </source>
</evidence>
<dbReference type="SUPFAM" id="SSF48452">
    <property type="entry name" value="TPR-like"/>
    <property type="match status" value="1"/>
</dbReference>
<keyword evidence="5" id="KW-1133">Transmembrane helix</keyword>
<dbReference type="Pfam" id="PF13432">
    <property type="entry name" value="TPR_16"/>
    <property type="match status" value="1"/>
</dbReference>